<dbReference type="Proteomes" id="UP000325081">
    <property type="component" value="Unassembled WGS sequence"/>
</dbReference>
<accession>A0A5A7R6M4</accession>
<name>A0A5A7R6M4_STRAF</name>
<dbReference type="EMBL" id="BKCP01010515">
    <property type="protein sequence ID" value="GER53413.1"/>
    <property type="molecule type" value="Genomic_DNA"/>
</dbReference>
<feature type="region of interest" description="Disordered" evidence="1">
    <location>
        <begin position="78"/>
        <end position="155"/>
    </location>
</feature>
<organism evidence="2 3">
    <name type="scientific">Striga asiatica</name>
    <name type="common">Asiatic witchweed</name>
    <name type="synonym">Buchnera asiatica</name>
    <dbReference type="NCBI Taxonomy" id="4170"/>
    <lineage>
        <taxon>Eukaryota</taxon>
        <taxon>Viridiplantae</taxon>
        <taxon>Streptophyta</taxon>
        <taxon>Embryophyta</taxon>
        <taxon>Tracheophyta</taxon>
        <taxon>Spermatophyta</taxon>
        <taxon>Magnoliopsida</taxon>
        <taxon>eudicotyledons</taxon>
        <taxon>Gunneridae</taxon>
        <taxon>Pentapetalae</taxon>
        <taxon>asterids</taxon>
        <taxon>lamiids</taxon>
        <taxon>Lamiales</taxon>
        <taxon>Orobanchaceae</taxon>
        <taxon>Buchnereae</taxon>
        <taxon>Striga</taxon>
    </lineage>
</organism>
<sequence>MDIAPRAVVIKWNASRAHTTHLSRWIIFPHVAHDMSSLASKDQVMHYALETLSCTGCPNKPSNIPSSQPSFMARFNLPTKPGPARTSQYLKNSATSLGSSGVQHAPAQSSGPGPAMGPPNSPAKSSTIPLTRFIGPSHSHTRAAPLRTARTTARS</sequence>
<reference evidence="3" key="1">
    <citation type="journal article" date="2019" name="Curr. Biol.">
        <title>Genome Sequence of Striga asiatica Provides Insight into the Evolution of Plant Parasitism.</title>
        <authorList>
            <person name="Yoshida S."/>
            <person name="Kim S."/>
            <person name="Wafula E.K."/>
            <person name="Tanskanen J."/>
            <person name="Kim Y.M."/>
            <person name="Honaas L."/>
            <person name="Yang Z."/>
            <person name="Spallek T."/>
            <person name="Conn C.E."/>
            <person name="Ichihashi Y."/>
            <person name="Cheong K."/>
            <person name="Cui S."/>
            <person name="Der J.P."/>
            <person name="Gundlach H."/>
            <person name="Jiao Y."/>
            <person name="Hori C."/>
            <person name="Ishida J.K."/>
            <person name="Kasahara H."/>
            <person name="Kiba T."/>
            <person name="Kim M.S."/>
            <person name="Koo N."/>
            <person name="Laohavisit A."/>
            <person name="Lee Y.H."/>
            <person name="Lumba S."/>
            <person name="McCourt P."/>
            <person name="Mortimer J.C."/>
            <person name="Mutuku J.M."/>
            <person name="Nomura T."/>
            <person name="Sasaki-Sekimoto Y."/>
            <person name="Seto Y."/>
            <person name="Wang Y."/>
            <person name="Wakatake T."/>
            <person name="Sakakibara H."/>
            <person name="Demura T."/>
            <person name="Yamaguchi S."/>
            <person name="Yoneyama K."/>
            <person name="Manabe R.I."/>
            <person name="Nelson D.C."/>
            <person name="Schulman A.H."/>
            <person name="Timko M.P."/>
            <person name="dePamphilis C.W."/>
            <person name="Choi D."/>
            <person name="Shirasu K."/>
        </authorList>
    </citation>
    <scope>NUCLEOTIDE SEQUENCE [LARGE SCALE GENOMIC DNA]</scope>
    <source>
        <strain evidence="3">cv. UVA1</strain>
    </source>
</reference>
<gene>
    <name evidence="2" type="ORF">STAS_30942</name>
</gene>
<evidence type="ECO:0000256" key="1">
    <source>
        <dbReference type="SAM" id="MobiDB-lite"/>
    </source>
</evidence>
<feature type="compositionally biased region" description="Low complexity" evidence="1">
    <location>
        <begin position="142"/>
        <end position="155"/>
    </location>
</feature>
<evidence type="ECO:0000313" key="3">
    <source>
        <dbReference type="Proteomes" id="UP000325081"/>
    </source>
</evidence>
<proteinExistence type="predicted"/>
<dbReference type="AlphaFoldDB" id="A0A5A7R6M4"/>
<protein>
    <submittedName>
        <fullName evidence="2">Thrombin-like enzyme batroxobin</fullName>
    </submittedName>
</protein>
<comment type="caution">
    <text evidence="2">The sequence shown here is derived from an EMBL/GenBank/DDBJ whole genome shotgun (WGS) entry which is preliminary data.</text>
</comment>
<evidence type="ECO:0000313" key="2">
    <source>
        <dbReference type="EMBL" id="GER53413.1"/>
    </source>
</evidence>
<keyword evidence="3" id="KW-1185">Reference proteome</keyword>
<feature type="compositionally biased region" description="Polar residues" evidence="1">
    <location>
        <begin position="85"/>
        <end position="111"/>
    </location>
</feature>